<proteinExistence type="predicted"/>
<dbReference type="RefSeq" id="WP_280053961.1">
    <property type="nucleotide sequence ID" value="NZ_JAOBYN010000008.1"/>
</dbReference>
<feature type="region of interest" description="Disordered" evidence="2">
    <location>
        <begin position="838"/>
        <end position="858"/>
    </location>
</feature>
<evidence type="ECO:0000256" key="1">
    <source>
        <dbReference type="SAM" id="Coils"/>
    </source>
</evidence>
<gene>
    <name evidence="4" type="ORF">N5C05_11110</name>
</gene>
<dbReference type="AlphaFoldDB" id="A0AA42N0P1"/>
<dbReference type="EMBL" id="JAOBYN010000008">
    <property type="protein sequence ID" value="MDH1055308.1"/>
    <property type="molecule type" value="Genomic_DNA"/>
</dbReference>
<feature type="compositionally biased region" description="Basic residues" evidence="2">
    <location>
        <begin position="849"/>
        <end position="858"/>
    </location>
</feature>
<reference evidence="4" key="1">
    <citation type="submission" date="2022-09" db="EMBL/GenBank/DDBJ databases">
        <title>Intensive care unit water sources are persistently colonized with multi-drug resistant bacteria and are the site of extensive horizontal gene transfer of antibiotic resistance genes.</title>
        <authorList>
            <person name="Diorio-Toth L."/>
        </authorList>
    </citation>
    <scope>NUCLEOTIDE SEQUENCE</scope>
    <source>
        <strain evidence="4">GD03990</strain>
    </source>
</reference>
<feature type="coiled-coil region" evidence="1">
    <location>
        <begin position="594"/>
        <end position="670"/>
    </location>
</feature>
<feature type="coiled-coil region" evidence="1">
    <location>
        <begin position="181"/>
        <end position="233"/>
    </location>
</feature>
<evidence type="ECO:0000313" key="4">
    <source>
        <dbReference type="EMBL" id="MDH1055308.1"/>
    </source>
</evidence>
<name>A0AA42N0P1_AQUAC</name>
<accession>A0AA42N0P1</accession>
<sequence length="858" mass="91862">MSDVELRLTADLDQALKQVRGFSKEYAGLVGQIEKPLRQTNFARDLERDLEGSGKAIQAAKARLSELQRELINTDNPTERLKESFKAAARELQRLERVEAAQVSQLSRVRAELRGAGVDTTRLAAEQRRLSAEMAKALSAGRADAAARGIRERAAALKQQSIAQRQANLEAARATFGVTQARAAKQELVSLRQQFELLKSRGGLTTQELAMAQRQLKQRIAETKRELKSLQGGFSIDIGGAAAGGGGKGGAAAAVAVAAAAAAGAGAAQVAQGADEVGRLDTRLKLATKSQEEFNRAQFELDRIADETQGDISGLVGLYSRLQRPLRDVGMGQKETLETIEAVSLAMKIGGTSAEESSAAIQQLSQALASGTLRGDEFSSVLEQSDRVAGALADEFGVTIGQLREMASQGQITTEAIVKAFGNQLPKLRQEFAQFSPELTTAISRAGTELKRYWGRQAKESGVTDYFASVINDYAKGVNRVAQAEQQSYDSRAQSLRSHNAEMVDLQKQASVARKAALDEQVRNTEAALKKQVEAERKAASELAKAKQSQLESQQRYKAALASLNSSGQGADPSFSQASALKVGARQALQSGDVEEAKRQAQAALEILQQLAQAGENTYGFAGVIKELQAIEESADGKKVDEAQAKLDKAKEAAAQTKAALEELKDIKVQPTLDAEAQQALLDQMARLADQAKIIMTIPVTYQQSDFDPVSGDYILQQPNLEPPGFADGGWTGPGGKYQPAGLVHRGEHVQPQEVVREPGALPFLEQIRRNGFRNTVSSLRDRLAAGLPGFAEGGLVGPRSLPAMPPIPQSLLQGGGVSESLGTLVLQLGGQQFSVQAPRSTAEELSRTARKLGATRR</sequence>
<feature type="coiled-coil region" evidence="1">
    <location>
        <begin position="43"/>
        <end position="98"/>
    </location>
</feature>
<dbReference type="InterPro" id="IPR013491">
    <property type="entry name" value="Tape_meas_N"/>
</dbReference>
<keyword evidence="1" id="KW-0175">Coiled coil</keyword>
<protein>
    <submittedName>
        <fullName evidence="4">Tape measure protein</fullName>
    </submittedName>
</protein>
<evidence type="ECO:0000259" key="3">
    <source>
        <dbReference type="Pfam" id="PF20155"/>
    </source>
</evidence>
<evidence type="ECO:0000256" key="2">
    <source>
        <dbReference type="SAM" id="MobiDB-lite"/>
    </source>
</evidence>
<dbReference type="Pfam" id="PF20155">
    <property type="entry name" value="TMP_3"/>
    <property type="match status" value="1"/>
</dbReference>
<feature type="coiled-coil region" evidence="1">
    <location>
        <begin position="496"/>
        <end position="550"/>
    </location>
</feature>
<dbReference type="NCBIfam" id="TIGR02675">
    <property type="entry name" value="tape_meas_nterm"/>
    <property type="match status" value="1"/>
</dbReference>
<dbReference type="Proteomes" id="UP001158730">
    <property type="component" value="Unassembled WGS sequence"/>
</dbReference>
<evidence type="ECO:0000313" key="5">
    <source>
        <dbReference type="Proteomes" id="UP001158730"/>
    </source>
</evidence>
<feature type="domain" description="Tape measure protein N-terminal" evidence="3">
    <location>
        <begin position="269"/>
        <end position="455"/>
    </location>
</feature>
<comment type="caution">
    <text evidence="4">The sequence shown here is derived from an EMBL/GenBank/DDBJ whole genome shotgun (WGS) entry which is preliminary data.</text>
</comment>
<organism evidence="4 5">
    <name type="scientific">Aquipseudomonas alcaligenes</name>
    <name type="common">Pseudomonas alcaligenes</name>
    <dbReference type="NCBI Taxonomy" id="43263"/>
    <lineage>
        <taxon>Bacteria</taxon>
        <taxon>Pseudomonadati</taxon>
        <taxon>Pseudomonadota</taxon>
        <taxon>Gammaproteobacteria</taxon>
        <taxon>Pseudomonadales</taxon>
        <taxon>Pseudomonadaceae</taxon>
        <taxon>Aquipseudomonas</taxon>
    </lineage>
</organism>